<dbReference type="Gene3D" id="1.10.287.110">
    <property type="entry name" value="DnaJ domain"/>
    <property type="match status" value="1"/>
</dbReference>
<evidence type="ECO:0000256" key="1">
    <source>
        <dbReference type="ARBA" id="ARBA00022737"/>
    </source>
</evidence>
<feature type="coiled-coil region" evidence="4">
    <location>
        <begin position="308"/>
        <end position="347"/>
    </location>
</feature>
<keyword evidence="7" id="KW-1185">Reference proteome</keyword>
<keyword evidence="2 3" id="KW-0802">TPR repeat</keyword>
<accession>A0ABY6KI13</accession>
<feature type="repeat" description="TPR" evidence="3">
    <location>
        <begin position="177"/>
        <end position="210"/>
    </location>
</feature>
<dbReference type="Pfam" id="PF13181">
    <property type="entry name" value="TPR_8"/>
    <property type="match status" value="1"/>
</dbReference>
<dbReference type="SUPFAM" id="SSF48452">
    <property type="entry name" value="TPR-like"/>
    <property type="match status" value="2"/>
</dbReference>
<evidence type="ECO:0000256" key="3">
    <source>
        <dbReference type="PROSITE-ProRule" id="PRU00339"/>
    </source>
</evidence>
<protein>
    <submittedName>
        <fullName evidence="6">DNAJC7</fullName>
    </submittedName>
</protein>
<dbReference type="InterPro" id="IPR011990">
    <property type="entry name" value="TPR-like_helical_dom_sf"/>
</dbReference>
<dbReference type="InterPro" id="IPR013105">
    <property type="entry name" value="TPR_2"/>
</dbReference>
<dbReference type="SMART" id="SM00271">
    <property type="entry name" value="DnaJ"/>
    <property type="match status" value="1"/>
</dbReference>
<gene>
    <name evidence="6" type="ORF">LAZ67_5003588</name>
</gene>
<dbReference type="PROSITE" id="PS50076">
    <property type="entry name" value="DNAJ_2"/>
    <property type="match status" value="1"/>
</dbReference>
<keyword evidence="4" id="KW-0175">Coiled coil</keyword>
<feature type="domain" description="J" evidence="5">
    <location>
        <begin position="348"/>
        <end position="418"/>
    </location>
</feature>
<dbReference type="PROSITE" id="PS50005">
    <property type="entry name" value="TPR"/>
    <property type="match status" value="3"/>
</dbReference>
<organism evidence="6 7">
    <name type="scientific">Cordylochernes scorpioides</name>
    <dbReference type="NCBI Taxonomy" id="51811"/>
    <lineage>
        <taxon>Eukaryota</taxon>
        <taxon>Metazoa</taxon>
        <taxon>Ecdysozoa</taxon>
        <taxon>Arthropoda</taxon>
        <taxon>Chelicerata</taxon>
        <taxon>Arachnida</taxon>
        <taxon>Pseudoscorpiones</taxon>
        <taxon>Cheliferoidea</taxon>
        <taxon>Chernetidae</taxon>
        <taxon>Cordylochernes</taxon>
    </lineage>
</organism>
<proteinExistence type="predicted"/>
<evidence type="ECO:0000259" key="5">
    <source>
        <dbReference type="PROSITE" id="PS50076"/>
    </source>
</evidence>
<evidence type="ECO:0000256" key="4">
    <source>
        <dbReference type="SAM" id="Coils"/>
    </source>
</evidence>
<dbReference type="PANTHER" id="PTHR45188:SF2">
    <property type="entry name" value="DNAJ HOMOLOG SUBFAMILY C MEMBER 7"/>
    <property type="match status" value="1"/>
</dbReference>
<sequence length="485" mass="54879">MRIHSGGFYPDKSYFCPEKSQLDSPKLVRADPILDVVFRAELEKEKGNTLYKEQKYEEALVFYNKAIVNRDGDAEMCPECPSYYNNRAASLMMVRRYGPALQDVQQALRLDPSLARAHIREAKIHIALGDPSAAHHSLQKVAALEPSNSALATERLVFTCGGVGRDILRQQQPTINADALYVRGLTLYYQDNMDKALSHFLQVLKLAPDHQKACLIYRRAKLLKTKKDEGNNAFKNGNLQEAYDLYSAALDIDPSNEPINAKLYFNRATVCSKLKKPLQAVGDCTSAISLDESYLKAYARRGKSYLDLEMYEEAVRDYEILFKKERNKANKALLDQAKLELRKSKRKDYYKILGVSKTASDDEIKKAYKKLALLHHPDRHSDATPEAKSEQEKKFKELGEAYAILSDPKKKHRYDNSVDDDDNDHMGCKSPACDGSQHDVTDNLCDAAAYDPNHIFQAFFNATGGPEFVFDGGRSHGQGFHFQFH</sequence>
<dbReference type="InterPro" id="IPR018253">
    <property type="entry name" value="DnaJ_domain_CS"/>
</dbReference>
<dbReference type="Gene3D" id="1.25.40.10">
    <property type="entry name" value="Tetratricopeptide repeat domain"/>
    <property type="match status" value="2"/>
</dbReference>
<dbReference type="SUPFAM" id="SSF46565">
    <property type="entry name" value="Chaperone J-domain"/>
    <property type="match status" value="1"/>
</dbReference>
<evidence type="ECO:0000313" key="7">
    <source>
        <dbReference type="Proteomes" id="UP001235939"/>
    </source>
</evidence>
<dbReference type="InterPro" id="IPR001623">
    <property type="entry name" value="DnaJ_domain"/>
</dbReference>
<dbReference type="PANTHER" id="PTHR45188">
    <property type="entry name" value="DNAJ PROTEIN P58IPK HOMOLOG"/>
    <property type="match status" value="1"/>
</dbReference>
<dbReference type="InterPro" id="IPR036869">
    <property type="entry name" value="J_dom_sf"/>
</dbReference>
<dbReference type="EMBL" id="CP092867">
    <property type="protein sequence ID" value="UYV68243.1"/>
    <property type="molecule type" value="Genomic_DNA"/>
</dbReference>
<dbReference type="InterPro" id="IPR019734">
    <property type="entry name" value="TPR_rpt"/>
</dbReference>
<dbReference type="PRINTS" id="PR00625">
    <property type="entry name" value="JDOMAIN"/>
</dbReference>
<name>A0ABY6KI13_9ARAC</name>
<feature type="repeat" description="TPR" evidence="3">
    <location>
        <begin position="223"/>
        <end position="256"/>
    </location>
</feature>
<evidence type="ECO:0000256" key="2">
    <source>
        <dbReference type="ARBA" id="ARBA00022803"/>
    </source>
</evidence>
<feature type="repeat" description="TPR" evidence="3">
    <location>
        <begin position="81"/>
        <end position="114"/>
    </location>
</feature>
<keyword evidence="1" id="KW-0677">Repeat</keyword>
<evidence type="ECO:0000313" key="6">
    <source>
        <dbReference type="EMBL" id="UYV68243.1"/>
    </source>
</evidence>
<dbReference type="Pfam" id="PF07719">
    <property type="entry name" value="TPR_2"/>
    <property type="match status" value="1"/>
</dbReference>
<dbReference type="PROSITE" id="PS00636">
    <property type="entry name" value="DNAJ_1"/>
    <property type="match status" value="1"/>
</dbReference>
<dbReference type="SMART" id="SM00028">
    <property type="entry name" value="TPR"/>
    <property type="match status" value="7"/>
</dbReference>
<reference evidence="6 7" key="1">
    <citation type="submission" date="2022-01" db="EMBL/GenBank/DDBJ databases">
        <title>A chromosomal length assembly of Cordylochernes scorpioides.</title>
        <authorList>
            <person name="Zeh D."/>
            <person name="Zeh J."/>
        </authorList>
    </citation>
    <scope>NUCLEOTIDE SEQUENCE [LARGE SCALE GENOMIC DNA]</scope>
    <source>
        <strain evidence="6">IN4F17</strain>
        <tissue evidence="6">Whole Body</tissue>
    </source>
</reference>
<dbReference type="Proteomes" id="UP001235939">
    <property type="component" value="Chromosome 05"/>
</dbReference>
<dbReference type="CDD" id="cd06257">
    <property type="entry name" value="DnaJ"/>
    <property type="match status" value="1"/>
</dbReference>
<dbReference type="Pfam" id="PF00226">
    <property type="entry name" value="DnaJ"/>
    <property type="match status" value="1"/>
</dbReference>